<keyword evidence="1" id="KW-1133">Transmembrane helix</keyword>
<evidence type="ECO:0000313" key="2">
    <source>
        <dbReference type="EMBL" id="WYY08856.1"/>
    </source>
</evidence>
<gene>
    <name evidence="2" type="ORF">RVF87_07315</name>
</gene>
<dbReference type="Proteomes" id="UP001479933">
    <property type="component" value="Chromosome"/>
</dbReference>
<keyword evidence="1" id="KW-0812">Transmembrane</keyword>
<reference evidence="2 3" key="1">
    <citation type="journal article" date="2023" name="Virus Evol.">
        <title>Computational host range prediction-The good, the bad, and the ugly.</title>
        <authorList>
            <person name="Howell A.A."/>
            <person name="Versoza C.J."/>
            <person name="Pfeifer S.P."/>
        </authorList>
    </citation>
    <scope>NUCLEOTIDE SEQUENCE [LARGE SCALE GENOMIC DNA]</scope>
    <source>
        <strain evidence="2 3">1610/1b</strain>
    </source>
</reference>
<keyword evidence="1" id="KW-0472">Membrane</keyword>
<sequence>MLSRLADIRSLLPTDQQIADWTAAARTPRTRARIRRWSRAEAIGLAILLAGLALSILGPFASIAVAVWSVVSDNRSGHLYWWIWGIALGVTALGAVAFATAMALRQRACFADGHVTVGTVDRAIEHPGSGDDLTWFDLRISAVLADGITLHRRLHLEGQDLGRRVGRPIRFRHNSLRTDALDDVHLAGWPAGDGKRS</sequence>
<dbReference type="EMBL" id="CP136137">
    <property type="protein sequence ID" value="WYY08856.1"/>
    <property type="molecule type" value="Genomic_DNA"/>
</dbReference>
<feature type="transmembrane region" description="Helical" evidence="1">
    <location>
        <begin position="81"/>
        <end position="104"/>
    </location>
</feature>
<accession>A0ABZ2U5Y6</accession>
<organism evidence="2 3">
    <name type="scientific">Gordonia hydrophobica</name>
    <dbReference type="NCBI Taxonomy" id="40516"/>
    <lineage>
        <taxon>Bacteria</taxon>
        <taxon>Bacillati</taxon>
        <taxon>Actinomycetota</taxon>
        <taxon>Actinomycetes</taxon>
        <taxon>Mycobacteriales</taxon>
        <taxon>Gordoniaceae</taxon>
        <taxon>Gordonia</taxon>
    </lineage>
</organism>
<evidence type="ECO:0000313" key="3">
    <source>
        <dbReference type="Proteomes" id="UP001479933"/>
    </source>
</evidence>
<evidence type="ECO:0000256" key="1">
    <source>
        <dbReference type="SAM" id="Phobius"/>
    </source>
</evidence>
<protein>
    <submittedName>
        <fullName evidence="2">Uncharacterized protein</fullName>
    </submittedName>
</protein>
<name>A0ABZ2U5Y6_9ACTN</name>
<proteinExistence type="predicted"/>
<dbReference type="RefSeq" id="WP_066169749.1">
    <property type="nucleotide sequence ID" value="NZ_CP136137.1"/>
</dbReference>
<keyword evidence="3" id="KW-1185">Reference proteome</keyword>
<feature type="transmembrane region" description="Helical" evidence="1">
    <location>
        <begin position="43"/>
        <end position="69"/>
    </location>
</feature>